<dbReference type="PANTHER" id="PTHR30619:SF1">
    <property type="entry name" value="RECOMBINATION PROTEIN 2"/>
    <property type="match status" value="1"/>
</dbReference>
<protein>
    <submittedName>
        <fullName evidence="8">Competence protein ComEC</fullName>
    </submittedName>
</protein>
<keyword evidence="5 6" id="KW-0472">Membrane</keyword>
<accession>A0ABY1FJN0</accession>
<dbReference type="NCBIfam" id="TIGR00361">
    <property type="entry name" value="ComEC_Rec2"/>
    <property type="match status" value="1"/>
</dbReference>
<feature type="transmembrane region" description="Helical" evidence="6">
    <location>
        <begin position="385"/>
        <end position="404"/>
    </location>
</feature>
<dbReference type="InterPro" id="IPR035681">
    <property type="entry name" value="ComA-like_MBL"/>
</dbReference>
<evidence type="ECO:0000256" key="3">
    <source>
        <dbReference type="ARBA" id="ARBA00022692"/>
    </source>
</evidence>
<feature type="domain" description="Metallo-beta-lactamase" evidence="7">
    <location>
        <begin position="543"/>
        <end position="739"/>
    </location>
</feature>
<keyword evidence="3 6" id="KW-0812">Transmembrane</keyword>
<dbReference type="Proteomes" id="UP000199211">
    <property type="component" value="Unassembled WGS sequence"/>
</dbReference>
<organism evidence="8 9">
    <name type="scientific">Marinobacter salarius</name>
    <dbReference type="NCBI Taxonomy" id="1420917"/>
    <lineage>
        <taxon>Bacteria</taxon>
        <taxon>Pseudomonadati</taxon>
        <taxon>Pseudomonadota</taxon>
        <taxon>Gammaproteobacteria</taxon>
        <taxon>Pseudomonadales</taxon>
        <taxon>Marinobacteraceae</taxon>
        <taxon>Marinobacter</taxon>
    </lineage>
</organism>
<feature type="transmembrane region" description="Helical" evidence="6">
    <location>
        <begin position="361"/>
        <end position="378"/>
    </location>
</feature>
<evidence type="ECO:0000313" key="8">
    <source>
        <dbReference type="EMBL" id="SFL46911.1"/>
    </source>
</evidence>
<evidence type="ECO:0000256" key="6">
    <source>
        <dbReference type="SAM" id="Phobius"/>
    </source>
</evidence>
<dbReference type="InterPro" id="IPR004477">
    <property type="entry name" value="ComEC_N"/>
</dbReference>
<dbReference type="SUPFAM" id="SSF56281">
    <property type="entry name" value="Metallo-hydrolase/oxidoreductase"/>
    <property type="match status" value="1"/>
</dbReference>
<dbReference type="InterPro" id="IPR025405">
    <property type="entry name" value="DUF4131"/>
</dbReference>
<feature type="transmembrane region" description="Helical" evidence="6">
    <location>
        <begin position="54"/>
        <end position="71"/>
    </location>
</feature>
<dbReference type="Pfam" id="PF03772">
    <property type="entry name" value="Competence"/>
    <property type="match status" value="1"/>
</dbReference>
<reference evidence="8 9" key="1">
    <citation type="submission" date="2016-10" db="EMBL/GenBank/DDBJ databases">
        <authorList>
            <person name="Varghese N."/>
            <person name="Submissions S."/>
        </authorList>
    </citation>
    <scope>NUCLEOTIDE SEQUENCE [LARGE SCALE GENOMIC DNA]</scope>
    <source>
        <strain evidence="8 9">DSM 26291</strain>
    </source>
</reference>
<dbReference type="InterPro" id="IPR052159">
    <property type="entry name" value="Competence_DNA_uptake"/>
</dbReference>
<dbReference type="Pfam" id="PF00753">
    <property type="entry name" value="Lactamase_B"/>
    <property type="match status" value="1"/>
</dbReference>
<dbReference type="Gene3D" id="3.60.15.10">
    <property type="entry name" value="Ribonuclease Z/Hydroxyacylglutathione hydrolase-like"/>
    <property type="match status" value="1"/>
</dbReference>
<dbReference type="CDD" id="cd07731">
    <property type="entry name" value="ComA-like_MBL-fold"/>
    <property type="match status" value="1"/>
</dbReference>
<feature type="transmembrane region" description="Helical" evidence="6">
    <location>
        <begin position="290"/>
        <end position="309"/>
    </location>
</feature>
<dbReference type="EMBL" id="FOTV01000002">
    <property type="protein sequence ID" value="SFL46911.1"/>
    <property type="molecule type" value="Genomic_DNA"/>
</dbReference>
<dbReference type="InterPro" id="IPR001279">
    <property type="entry name" value="Metallo-B-lactamas"/>
</dbReference>
<comment type="subcellular location">
    <subcellularLocation>
        <location evidence="1">Cell membrane</location>
        <topology evidence="1">Multi-pass membrane protein</topology>
    </subcellularLocation>
</comment>
<evidence type="ECO:0000313" key="9">
    <source>
        <dbReference type="Proteomes" id="UP000199211"/>
    </source>
</evidence>
<dbReference type="SMART" id="SM00849">
    <property type="entry name" value="Lactamase_B"/>
    <property type="match status" value="1"/>
</dbReference>
<evidence type="ECO:0000256" key="5">
    <source>
        <dbReference type="ARBA" id="ARBA00023136"/>
    </source>
</evidence>
<feature type="transmembrane region" description="Helical" evidence="6">
    <location>
        <begin position="416"/>
        <end position="443"/>
    </location>
</feature>
<feature type="transmembrane region" description="Helical" evidence="6">
    <location>
        <begin position="450"/>
        <end position="470"/>
    </location>
</feature>
<name>A0ABY1FJN0_9GAMM</name>
<dbReference type="Pfam" id="PF13567">
    <property type="entry name" value="DUF4131"/>
    <property type="match status" value="1"/>
</dbReference>
<gene>
    <name evidence="8" type="ORF">SAMN04487868_102145</name>
</gene>
<evidence type="ECO:0000256" key="4">
    <source>
        <dbReference type="ARBA" id="ARBA00022989"/>
    </source>
</evidence>
<dbReference type="RefSeq" id="WP_228209731.1">
    <property type="nucleotide sequence ID" value="NZ_JAJGNF010000001.1"/>
</dbReference>
<feature type="transmembrane region" description="Helical" evidence="6">
    <location>
        <begin position="5"/>
        <end position="24"/>
    </location>
</feature>
<keyword evidence="2" id="KW-1003">Cell membrane</keyword>
<proteinExistence type="predicted"/>
<sequence>MSGSFMARVGLVGFACGVILLYSLAVLPPLHWLISATPIPFVAILLARSPLFRAVAVLLAGGIVGLAWAALQADGRQQSVLPTTLEGLELDVSGYLCDVPSEGSFGSVRFAFCVTQWHLPEGDSTFSDEDLPDRLRLAWYGDEATTRPGHRLILTVALKRPHGAVNPEGFRYESWLYRKGFGATGTVRELSRSDHLECPFRCRYHRWRGELVDAVSGRLSDARHFPLITSLMMGYRGHMQPEHWDVLKATGTIHLVAISGLHLGLIAAGAGFLCRRLLLCLPERRVSPAALRMLVFLVVASASIGYALVAGFSVPTRRALIMVIIAGWVLVGARQTGVFTGLLTALALVLLSDSFSPLDQGFWLSFGAVMVLVLLFALRVGRTAWLTGLLLAQVAVFAGLWPILSTLGQPQPVLGLVANLFAIPWVSLVVMPLLVVGAFVLVLLPSADALVIGVLDAVFGVLWQGLSWLANVDLVLTVPAPLQVAGFSLVVLMALLVPFNGFRKAAACVTSLWIAMIVFRGEGMEGTNETVAHPEIWVWDVGQGLSVLLRERDRVLLYDTGPALEGVYSSVESVLIPNLNALGVRRIDTLVISHGDGDHAGGLPLLFDRFKVGRIVTGEPGRVADKLPVGVKVEPCSGQVDVKMGDLELELWQSRGRVEGNDASCVLTVSSVVPPVEVVLPGDITRRVEEEFMARADHYRNDTDRYRVVLAPHHGSKTSSSEPWVARMAPNLAVVSAGYRHRFGHPHADVVERYQSVGSDIANTATSGAIRLVLEPGGVITTKARAATPFWIRKPETP</sequence>
<evidence type="ECO:0000256" key="2">
    <source>
        <dbReference type="ARBA" id="ARBA00022475"/>
    </source>
</evidence>
<dbReference type="InterPro" id="IPR036866">
    <property type="entry name" value="RibonucZ/Hydroxyglut_hydro"/>
</dbReference>
<dbReference type="InterPro" id="IPR004797">
    <property type="entry name" value="Competence_ComEC/Rec2"/>
</dbReference>
<comment type="caution">
    <text evidence="8">The sequence shown here is derived from an EMBL/GenBank/DDBJ whole genome shotgun (WGS) entry which is preliminary data.</text>
</comment>
<evidence type="ECO:0000256" key="1">
    <source>
        <dbReference type="ARBA" id="ARBA00004651"/>
    </source>
</evidence>
<keyword evidence="4 6" id="KW-1133">Transmembrane helix</keyword>
<dbReference type="PANTHER" id="PTHR30619">
    <property type="entry name" value="DNA INTERNALIZATION/COMPETENCE PROTEIN COMEC/REC2"/>
    <property type="match status" value="1"/>
</dbReference>
<evidence type="ECO:0000259" key="7">
    <source>
        <dbReference type="SMART" id="SM00849"/>
    </source>
</evidence>
<feature type="transmembrane region" description="Helical" evidence="6">
    <location>
        <begin position="482"/>
        <end position="502"/>
    </location>
</feature>
<keyword evidence="9" id="KW-1185">Reference proteome</keyword>
<feature type="transmembrane region" description="Helical" evidence="6">
    <location>
        <begin position="255"/>
        <end position="278"/>
    </location>
</feature>
<dbReference type="NCBIfam" id="TIGR00360">
    <property type="entry name" value="ComEC_N-term"/>
    <property type="match status" value="1"/>
</dbReference>